<dbReference type="EMBL" id="LSZQ01000066">
    <property type="protein sequence ID" value="KXU34372.1"/>
    <property type="molecule type" value="Genomic_DNA"/>
</dbReference>
<dbReference type="STRING" id="1548207.AXK11_08670"/>
<reference evidence="4" key="1">
    <citation type="submission" date="2016-02" db="EMBL/GenBank/DDBJ databases">
        <authorList>
            <person name="Sanders J.G."/>
            <person name="Lin J.Y."/>
            <person name="Wertz J.T."/>
            <person name="Russell J.A."/>
            <person name="Moreau C.S."/>
            <person name="Powell S."/>
        </authorList>
    </citation>
    <scope>NUCLEOTIDE SEQUENCE [LARGE SCALE GENOMIC DNA]</scope>
    <source>
        <strain evidence="4">CAG34</strain>
    </source>
</reference>
<accession>A0A139SIH4</accession>
<gene>
    <name evidence="3" type="ORF">AXK11_08670</name>
</gene>
<dbReference type="SUPFAM" id="SSF89447">
    <property type="entry name" value="AbrB/MazE/MraZ-like"/>
    <property type="match status" value="1"/>
</dbReference>
<dbReference type="InterPro" id="IPR007159">
    <property type="entry name" value="SpoVT-AbrB_dom"/>
</dbReference>
<dbReference type="Proteomes" id="UP000070058">
    <property type="component" value="Unassembled WGS sequence"/>
</dbReference>
<dbReference type="AlphaFoldDB" id="A0A139SIH4"/>
<organism evidence="3 4">
    <name type="scientific">Cephaloticoccus primus</name>
    <dbReference type="NCBI Taxonomy" id="1548207"/>
    <lineage>
        <taxon>Bacteria</taxon>
        <taxon>Pseudomonadati</taxon>
        <taxon>Verrucomicrobiota</taxon>
        <taxon>Opitutia</taxon>
        <taxon>Opitutales</taxon>
        <taxon>Opitutaceae</taxon>
        <taxon>Cephaloticoccus</taxon>
    </lineage>
</organism>
<name>A0A139SIH4_9BACT</name>
<evidence type="ECO:0000313" key="4">
    <source>
        <dbReference type="Proteomes" id="UP000070058"/>
    </source>
</evidence>
<dbReference type="RefSeq" id="WP_068631269.1">
    <property type="nucleotide sequence ID" value="NZ_LSZQ01000066.1"/>
</dbReference>
<comment type="caution">
    <text evidence="3">The sequence shown here is derived from an EMBL/GenBank/DDBJ whole genome shotgun (WGS) entry which is preliminary data.</text>
</comment>
<proteinExistence type="predicted"/>
<evidence type="ECO:0000259" key="2">
    <source>
        <dbReference type="PROSITE" id="PS51740"/>
    </source>
</evidence>
<feature type="domain" description="SpoVT-AbrB" evidence="2">
    <location>
        <begin position="5"/>
        <end position="46"/>
    </location>
</feature>
<sequence>MKVTAKVFKSGNSWAVRLPAALKPQAKELFIERRRNGDIILYDEKLRKEAHARQMQALEELMANPVLGKDEPTPRL</sequence>
<dbReference type="GO" id="GO:0003677">
    <property type="term" value="F:DNA binding"/>
    <property type="evidence" value="ECO:0007669"/>
    <property type="project" value="UniProtKB-UniRule"/>
</dbReference>
<evidence type="ECO:0000313" key="3">
    <source>
        <dbReference type="EMBL" id="KXU34372.1"/>
    </source>
</evidence>
<protein>
    <recommendedName>
        <fullName evidence="2">SpoVT-AbrB domain-containing protein</fullName>
    </recommendedName>
</protein>
<evidence type="ECO:0000256" key="1">
    <source>
        <dbReference type="PROSITE-ProRule" id="PRU01076"/>
    </source>
</evidence>
<dbReference type="OrthoDB" id="7173678at2"/>
<dbReference type="PROSITE" id="PS51740">
    <property type="entry name" value="SPOVT_ABRB"/>
    <property type="match status" value="1"/>
</dbReference>
<keyword evidence="1" id="KW-0238">DNA-binding</keyword>
<keyword evidence="4" id="KW-1185">Reference proteome</keyword>
<dbReference type="InterPro" id="IPR037914">
    <property type="entry name" value="SpoVT-AbrB_sf"/>
</dbReference>